<dbReference type="InterPro" id="IPR047324">
    <property type="entry name" value="LbH_gamma_CA-like"/>
</dbReference>
<evidence type="ECO:0000313" key="3">
    <source>
        <dbReference type="Proteomes" id="UP000041247"/>
    </source>
</evidence>
<accession>A0A0K2ZYZ9</accession>
<dbReference type="Gene3D" id="2.160.10.10">
    <property type="entry name" value="Hexapeptide repeat proteins"/>
    <property type="match status" value="2"/>
</dbReference>
<dbReference type="InterPro" id="IPR011004">
    <property type="entry name" value="Trimer_LpxA-like_sf"/>
</dbReference>
<keyword evidence="2" id="KW-0808">Transferase</keyword>
<dbReference type="InterPro" id="IPR050484">
    <property type="entry name" value="Transf_Hexapept/Carb_Anhydrase"/>
</dbReference>
<gene>
    <name evidence="2" type="ORF">XTPLMG728_2760</name>
</gene>
<dbReference type="EMBL" id="CXOK01000093">
    <property type="protein sequence ID" value="CTP91011.1"/>
    <property type="molecule type" value="Genomic_DNA"/>
</dbReference>
<feature type="region of interest" description="Disordered" evidence="1">
    <location>
        <begin position="152"/>
        <end position="199"/>
    </location>
</feature>
<dbReference type="AlphaFoldDB" id="A0A0K2ZYZ9"/>
<proteinExistence type="predicted"/>
<evidence type="ECO:0000313" key="2">
    <source>
        <dbReference type="EMBL" id="CTP91011.1"/>
    </source>
</evidence>
<dbReference type="CDD" id="cd04645">
    <property type="entry name" value="LbH_gamma_CA_like"/>
    <property type="match status" value="1"/>
</dbReference>
<feature type="compositionally biased region" description="Low complexity" evidence="1">
    <location>
        <begin position="152"/>
        <end position="182"/>
    </location>
</feature>
<sequence length="199" mass="21132">MAPIRPFLDKSPQLGARAYVDPACTLIGDVVLAEDVSMWPGAVIRGDVNHVRIGARSNIQDGTILHVCTIEDLCLLGMGACLLDGATVKKYGFVGAGAGVGPGKTVGERELWLGNPARLARTRSDKEIERLHYCAQHCMRLKDRYLGAGAPAPQQAAAARQGGAATAPPTPAARGRSGAAPRCATPRWWSPHRSAPRHR</sequence>
<evidence type="ECO:0000256" key="1">
    <source>
        <dbReference type="SAM" id="MobiDB-lite"/>
    </source>
</evidence>
<dbReference type="PANTHER" id="PTHR13061:SF56">
    <property type="entry name" value="PROTEIN YRDA"/>
    <property type="match status" value="1"/>
</dbReference>
<dbReference type="PANTHER" id="PTHR13061">
    <property type="entry name" value="DYNACTIN SUBUNIT P25"/>
    <property type="match status" value="1"/>
</dbReference>
<dbReference type="Proteomes" id="UP000041247">
    <property type="component" value="Unassembled WGS sequence"/>
</dbReference>
<protein>
    <submittedName>
        <fullName evidence="2">Transferase</fullName>
    </submittedName>
</protein>
<dbReference type="SUPFAM" id="SSF51161">
    <property type="entry name" value="Trimeric LpxA-like enzymes"/>
    <property type="match status" value="1"/>
</dbReference>
<dbReference type="GO" id="GO:0016740">
    <property type="term" value="F:transferase activity"/>
    <property type="evidence" value="ECO:0007669"/>
    <property type="project" value="UniProtKB-KW"/>
</dbReference>
<organism evidence="2 3">
    <name type="scientific">Xanthomonas graminis pv. poae</name>
    <dbReference type="NCBI Taxonomy" id="227946"/>
    <lineage>
        <taxon>Bacteria</taxon>
        <taxon>Pseudomonadati</taxon>
        <taxon>Pseudomonadota</taxon>
        <taxon>Gammaproteobacteria</taxon>
        <taxon>Lysobacterales</taxon>
        <taxon>Lysobacteraceae</taxon>
        <taxon>Xanthomonas</taxon>
        <taxon>Xanthomonas translucens group</taxon>
        <taxon>Xanthomonas graminis</taxon>
    </lineage>
</organism>
<name>A0A0K2ZYZ9_9XANT</name>
<reference evidence="2 3" key="1">
    <citation type="submission" date="2015-07" db="EMBL/GenBank/DDBJ databases">
        <authorList>
            <person name="Noorani M."/>
        </authorList>
    </citation>
    <scope>NUCLEOTIDE SEQUENCE [LARGE SCALE GENOMIC DNA]</scope>
    <source>
        <strain evidence="2">LMG728</strain>
    </source>
</reference>